<dbReference type="InterPro" id="IPR036047">
    <property type="entry name" value="F-box-like_dom_sf"/>
</dbReference>
<accession>A0A833RSQ0</accession>
<feature type="domain" description="F-box" evidence="2">
    <location>
        <begin position="5"/>
        <end position="39"/>
    </location>
</feature>
<dbReference type="InterPro" id="IPR005174">
    <property type="entry name" value="KIB1-4_b-propeller"/>
</dbReference>
<dbReference type="Pfam" id="PF03478">
    <property type="entry name" value="Beta-prop_KIB1-4"/>
    <property type="match status" value="1"/>
</dbReference>
<evidence type="ECO:0000313" key="3">
    <source>
        <dbReference type="EMBL" id="KAF3341166.1"/>
    </source>
</evidence>
<gene>
    <name evidence="3" type="ORF">FCM35_KLT10010</name>
</gene>
<dbReference type="SUPFAM" id="SSF81383">
    <property type="entry name" value="F-box domain"/>
    <property type="match status" value="1"/>
</dbReference>
<evidence type="ECO:0000313" key="4">
    <source>
        <dbReference type="Proteomes" id="UP000623129"/>
    </source>
</evidence>
<dbReference type="InterPro" id="IPR050942">
    <property type="entry name" value="F-box_BR-signaling"/>
</dbReference>
<dbReference type="AlphaFoldDB" id="A0A833RSQ0"/>
<dbReference type="Proteomes" id="UP000623129">
    <property type="component" value="Unassembled WGS sequence"/>
</dbReference>
<name>A0A833RSQ0_9POAL</name>
<evidence type="ECO:0000259" key="2">
    <source>
        <dbReference type="Pfam" id="PF12937"/>
    </source>
</evidence>
<sequence length="341" mass="39587">MERNWADLPPELYIVILKKLPEICDFVRCRAVCKSWRTSSSVSDLPPQFPWILKRSEGPYLEFYSIIFNKVYAIRARCSSGKRLFGPAGGYLLTGQEGNADSFSLLNPLNNRDVPLPVLHDCDPYLFPLNICWFNPPSFQIHDYMLLFEYGISVRCKPGDDRWDIIGPGHECQYRCCYFKGFLFRVECETGVTKIMDISKELYVIPPPKYEILSNMSLRGPYFVESCGEILAICYNESKKRMAYKFYIHRLKFGNGKENPYWVKLSSIGDRIILFFDFTLVTGCGYKGNCIYFINKGSAFHLCDVHVIYMYDIENGETVLIYTPFIRGFPITWFMPTLNHI</sequence>
<comment type="caution">
    <text evidence="3">The sequence shown here is derived from an EMBL/GenBank/DDBJ whole genome shotgun (WGS) entry which is preliminary data.</text>
</comment>
<proteinExistence type="predicted"/>
<dbReference type="PANTHER" id="PTHR44259:SF114">
    <property type="entry name" value="OS06G0707300 PROTEIN"/>
    <property type="match status" value="1"/>
</dbReference>
<reference evidence="3" key="1">
    <citation type="submission" date="2020-01" db="EMBL/GenBank/DDBJ databases">
        <title>Genome sequence of Kobresia littledalei, the first chromosome-level genome in the family Cyperaceae.</title>
        <authorList>
            <person name="Qu G."/>
        </authorList>
    </citation>
    <scope>NUCLEOTIDE SEQUENCE</scope>
    <source>
        <strain evidence="3">C.B.Clarke</strain>
        <tissue evidence="3">Leaf</tissue>
    </source>
</reference>
<protein>
    <submittedName>
        <fullName evidence="3">F-box protein</fullName>
    </submittedName>
</protein>
<dbReference type="OrthoDB" id="692435at2759"/>
<evidence type="ECO:0000259" key="1">
    <source>
        <dbReference type="Pfam" id="PF03478"/>
    </source>
</evidence>
<keyword evidence="4" id="KW-1185">Reference proteome</keyword>
<dbReference type="Gene3D" id="1.20.1280.50">
    <property type="match status" value="1"/>
</dbReference>
<dbReference type="PANTHER" id="PTHR44259">
    <property type="entry name" value="OS07G0183000 PROTEIN-RELATED"/>
    <property type="match status" value="1"/>
</dbReference>
<feature type="domain" description="KIB1-4 beta-propeller" evidence="1">
    <location>
        <begin position="63"/>
        <end position="301"/>
    </location>
</feature>
<organism evidence="3 4">
    <name type="scientific">Carex littledalei</name>
    <dbReference type="NCBI Taxonomy" id="544730"/>
    <lineage>
        <taxon>Eukaryota</taxon>
        <taxon>Viridiplantae</taxon>
        <taxon>Streptophyta</taxon>
        <taxon>Embryophyta</taxon>
        <taxon>Tracheophyta</taxon>
        <taxon>Spermatophyta</taxon>
        <taxon>Magnoliopsida</taxon>
        <taxon>Liliopsida</taxon>
        <taxon>Poales</taxon>
        <taxon>Cyperaceae</taxon>
        <taxon>Cyperoideae</taxon>
        <taxon>Cariceae</taxon>
        <taxon>Carex</taxon>
        <taxon>Carex subgen. Euthyceras</taxon>
    </lineage>
</organism>
<dbReference type="EMBL" id="SWLB01000002">
    <property type="protein sequence ID" value="KAF3341166.1"/>
    <property type="molecule type" value="Genomic_DNA"/>
</dbReference>
<dbReference type="Pfam" id="PF12937">
    <property type="entry name" value="F-box-like"/>
    <property type="match status" value="1"/>
</dbReference>
<dbReference type="InterPro" id="IPR001810">
    <property type="entry name" value="F-box_dom"/>
</dbReference>